<feature type="transmembrane region" description="Helical" evidence="1">
    <location>
        <begin position="95"/>
        <end position="117"/>
    </location>
</feature>
<dbReference type="RefSeq" id="XP_007402462.1">
    <property type="nucleotide sequence ID" value="XM_007402400.1"/>
</dbReference>
<evidence type="ECO:0000256" key="1">
    <source>
        <dbReference type="SAM" id="Phobius"/>
    </source>
</evidence>
<evidence type="ECO:0000313" key="3">
    <source>
        <dbReference type="Proteomes" id="UP000008370"/>
    </source>
</evidence>
<dbReference type="GeneID" id="18919247"/>
<dbReference type="HOGENOM" id="CLU_095057_1_1_1"/>
<dbReference type="EMBL" id="JH930607">
    <property type="protein sequence ID" value="EKM48989.1"/>
    <property type="molecule type" value="Genomic_DNA"/>
</dbReference>
<keyword evidence="1" id="KW-0472">Membrane</keyword>
<dbReference type="OrthoDB" id="2501127at2759"/>
<proteinExistence type="predicted"/>
<dbReference type="STRING" id="650164.K5VQY8"/>
<feature type="transmembrane region" description="Helical" evidence="1">
    <location>
        <begin position="52"/>
        <end position="75"/>
    </location>
</feature>
<evidence type="ECO:0008006" key="4">
    <source>
        <dbReference type="Google" id="ProtNLM"/>
    </source>
</evidence>
<protein>
    <recommendedName>
        <fullName evidence="4">MARVEL domain-containing protein</fullName>
    </recommendedName>
</protein>
<dbReference type="Proteomes" id="UP000008370">
    <property type="component" value="Unassembled WGS sequence"/>
</dbReference>
<dbReference type="KEGG" id="pco:PHACADRAFT_265927"/>
<feature type="transmembrane region" description="Helical" evidence="1">
    <location>
        <begin position="169"/>
        <end position="195"/>
    </location>
</feature>
<sequence>MFHRGTPLTRCRYEIMVHIKAQATDATPYVCLLVTLTYDPTYTMATVNGIRVFLYVLLWLFAAVTLGLSAARIHYTLHIPPGDPLNRGVDFYDPIVAELLATSAITVLWVPWVVSIITRTYDYGIVSTFLSETIGLFILFVLWLVGAAIATSSWGNLAWCHIYLPCRVLTALVAFAWMSFIMVFVLLIISVMFSIANRAFKQPMHGRYDPRSSYAPSYRV</sequence>
<dbReference type="AlphaFoldDB" id="K5VQY8"/>
<organism evidence="2 3">
    <name type="scientific">Phanerochaete carnosa (strain HHB-10118-sp)</name>
    <name type="common">White-rot fungus</name>
    <name type="synonym">Peniophora carnosa</name>
    <dbReference type="NCBI Taxonomy" id="650164"/>
    <lineage>
        <taxon>Eukaryota</taxon>
        <taxon>Fungi</taxon>
        <taxon>Dikarya</taxon>
        <taxon>Basidiomycota</taxon>
        <taxon>Agaricomycotina</taxon>
        <taxon>Agaricomycetes</taxon>
        <taxon>Polyporales</taxon>
        <taxon>Phanerochaetaceae</taxon>
        <taxon>Phanerochaete</taxon>
    </lineage>
</organism>
<keyword evidence="1" id="KW-1133">Transmembrane helix</keyword>
<reference evidence="2 3" key="1">
    <citation type="journal article" date="2012" name="BMC Genomics">
        <title>Comparative genomics of the white-rot fungi, Phanerochaete carnosa and P. chrysosporium, to elucidate the genetic basis of the distinct wood types they colonize.</title>
        <authorList>
            <person name="Suzuki H."/>
            <person name="MacDonald J."/>
            <person name="Syed K."/>
            <person name="Salamov A."/>
            <person name="Hori C."/>
            <person name="Aerts A."/>
            <person name="Henrissat B."/>
            <person name="Wiebenga A."/>
            <person name="vanKuyk P.A."/>
            <person name="Barry K."/>
            <person name="Lindquist E."/>
            <person name="LaButti K."/>
            <person name="Lapidus A."/>
            <person name="Lucas S."/>
            <person name="Coutinho P."/>
            <person name="Gong Y."/>
            <person name="Samejima M."/>
            <person name="Mahadevan R."/>
            <person name="Abou-Zaid M."/>
            <person name="de Vries R.P."/>
            <person name="Igarashi K."/>
            <person name="Yadav J.S."/>
            <person name="Grigoriev I.V."/>
            <person name="Master E.R."/>
        </authorList>
    </citation>
    <scope>NUCLEOTIDE SEQUENCE [LARGE SCALE GENOMIC DNA]</scope>
    <source>
        <strain evidence="2 3">HHB-10118-sp</strain>
    </source>
</reference>
<dbReference type="InParanoid" id="K5VQY8"/>
<feature type="transmembrane region" description="Helical" evidence="1">
    <location>
        <begin position="129"/>
        <end position="149"/>
    </location>
</feature>
<accession>K5VQY8</accession>
<name>K5VQY8_PHACS</name>
<gene>
    <name evidence="2" type="ORF">PHACADRAFT_265927</name>
</gene>
<keyword evidence="3" id="KW-1185">Reference proteome</keyword>
<keyword evidence="1" id="KW-0812">Transmembrane</keyword>
<evidence type="ECO:0000313" key="2">
    <source>
        <dbReference type="EMBL" id="EKM48989.1"/>
    </source>
</evidence>